<dbReference type="InterPro" id="IPR013655">
    <property type="entry name" value="PAS_fold_3"/>
</dbReference>
<feature type="domain" description="PAS" evidence="8">
    <location>
        <begin position="434"/>
        <end position="485"/>
    </location>
</feature>
<dbReference type="PROSITE" id="PS50112">
    <property type="entry name" value="PAS"/>
    <property type="match status" value="1"/>
</dbReference>
<dbReference type="Proteomes" id="UP001060012">
    <property type="component" value="Chromosome"/>
</dbReference>
<keyword evidence="4 7" id="KW-1133">Transmembrane helix</keyword>
<dbReference type="InterPro" id="IPR043128">
    <property type="entry name" value="Rev_trsase/Diguanyl_cyclase"/>
</dbReference>
<reference evidence="10" key="1">
    <citation type="submission" date="2022-07" db="EMBL/GenBank/DDBJ databases">
        <title>Arcobacter roscoffensis sp. nov., a marine bacterium isolated from coastal seawater collected from Roscoff, France.</title>
        <authorList>
            <person name="Pascual J."/>
            <person name="Lepeaux C."/>
            <person name="Methner A."/>
            <person name="Overmann J."/>
        </authorList>
    </citation>
    <scope>NUCLEOTIDE SEQUENCE</scope>
    <source>
        <strain evidence="10">ARW1-2F2</strain>
    </source>
</reference>
<evidence type="ECO:0000313" key="11">
    <source>
        <dbReference type="Proteomes" id="UP001060012"/>
    </source>
</evidence>
<evidence type="ECO:0000313" key="10">
    <source>
        <dbReference type="EMBL" id="UTJ07049.1"/>
    </source>
</evidence>
<dbReference type="SUPFAM" id="SSF55073">
    <property type="entry name" value="Nucleotide cyclase"/>
    <property type="match status" value="1"/>
</dbReference>
<sequence>MQLSNITSRTNFTIAFISIFFTFIISLYFQFENFKEESNLIQKDYINIKKREVKTEVNKVYNQIEQKEKEINNHIKELLEKRVHLAHTIATSIYNDNVNIKTDKEIKYLIVTALKNISFSSKRAYFFINRNDGKAILFNTKSKLNENTNIWNLKDKAGKLFIQEQSNIALKKDEGFLKTHFVKPDLKDGVQYPKLTYVKMFKPFNWHIGTGEYIDDMTKEIQETILKDIASIRYGLHGYIFVNRVDRKALVFNGEKLKKPKEYKNIDLFNLQMEKIRNGGDFFTYNFKKLNTSEEFEKISYVKSYDKWGWIIGSGLYTDEVKKHIEIRKKELQNNITNQSISLVLVFMFLSLLVYLISKQMSLKLENNISNLVNSFRKASRKNQKINTELLTYDEFEDLANSLNKTLKSRNKAIIKQQDYLEIINTHVITSSTDIEGDITNVSDAFCEISGYTREELIGKSHNIVRHPSVSKEFYENMWKDLKAGEIWRGEILNLRKNGEEYWVDTIIQAIYKKDKIEGYTAIRHDITDKKKVEYLSITDELTKLKNRRFFNKIIEKEFLRAKRNNSLINFMMIDIDYFKKYNDRYGHQSGDEALKEVANALKNATKRAGDYTFRLGGEEFGVLFISKTSKQAKEFSKNILKIIEDLKIKHEDSQTSKYITVSIGLVSKQSNKLKDENELYKLADESLYEAKEKGRNQVVVKE</sequence>
<dbReference type="SMART" id="SM00086">
    <property type="entry name" value="PAC"/>
    <property type="match status" value="1"/>
</dbReference>
<dbReference type="Gene3D" id="3.30.450.20">
    <property type="entry name" value="PAS domain"/>
    <property type="match status" value="3"/>
</dbReference>
<keyword evidence="5 7" id="KW-0472">Membrane</keyword>
<dbReference type="Pfam" id="PF00990">
    <property type="entry name" value="GGDEF"/>
    <property type="match status" value="1"/>
</dbReference>
<accession>A0ABY5E4G2</accession>
<dbReference type="SMART" id="SM00091">
    <property type="entry name" value="PAS"/>
    <property type="match status" value="1"/>
</dbReference>
<dbReference type="SMART" id="SM01049">
    <property type="entry name" value="Cache_2"/>
    <property type="match status" value="1"/>
</dbReference>
<dbReference type="InterPro" id="IPR000160">
    <property type="entry name" value="GGDEF_dom"/>
</dbReference>
<evidence type="ECO:0000256" key="6">
    <source>
        <dbReference type="SAM" id="Coils"/>
    </source>
</evidence>
<name>A0ABY5E4G2_9BACT</name>
<gene>
    <name evidence="10" type="ORF">NJU99_02840</name>
</gene>
<keyword evidence="6" id="KW-0175">Coiled coil</keyword>
<dbReference type="InterPro" id="IPR035965">
    <property type="entry name" value="PAS-like_dom_sf"/>
</dbReference>
<evidence type="ECO:0000256" key="3">
    <source>
        <dbReference type="ARBA" id="ARBA00022692"/>
    </source>
</evidence>
<dbReference type="InterPro" id="IPR000014">
    <property type="entry name" value="PAS"/>
</dbReference>
<dbReference type="Pfam" id="PF08269">
    <property type="entry name" value="dCache_2"/>
    <property type="match status" value="1"/>
</dbReference>
<feature type="coiled-coil region" evidence="6">
    <location>
        <begin position="50"/>
        <end position="81"/>
    </location>
</feature>
<dbReference type="InterPro" id="IPR029787">
    <property type="entry name" value="Nucleotide_cyclase"/>
</dbReference>
<organism evidence="10 11">
    <name type="scientific">Arcobacter roscoffensis</name>
    <dbReference type="NCBI Taxonomy" id="2961520"/>
    <lineage>
        <taxon>Bacteria</taxon>
        <taxon>Pseudomonadati</taxon>
        <taxon>Campylobacterota</taxon>
        <taxon>Epsilonproteobacteria</taxon>
        <taxon>Campylobacterales</taxon>
        <taxon>Arcobacteraceae</taxon>
        <taxon>Arcobacter</taxon>
    </lineage>
</organism>
<evidence type="ECO:0000256" key="4">
    <source>
        <dbReference type="ARBA" id="ARBA00022989"/>
    </source>
</evidence>
<dbReference type="InterPro" id="IPR033480">
    <property type="entry name" value="sCache_2"/>
</dbReference>
<evidence type="ECO:0000259" key="9">
    <source>
        <dbReference type="PROSITE" id="PS50887"/>
    </source>
</evidence>
<dbReference type="SMART" id="SM00267">
    <property type="entry name" value="GGDEF"/>
    <property type="match status" value="1"/>
</dbReference>
<dbReference type="Pfam" id="PF08447">
    <property type="entry name" value="PAS_3"/>
    <property type="match status" value="1"/>
</dbReference>
<dbReference type="Gene3D" id="3.30.70.270">
    <property type="match status" value="1"/>
</dbReference>
<evidence type="ECO:0000256" key="2">
    <source>
        <dbReference type="ARBA" id="ARBA00022475"/>
    </source>
</evidence>
<dbReference type="InterPro" id="IPR004010">
    <property type="entry name" value="Double_Cache_2"/>
</dbReference>
<evidence type="ECO:0000256" key="7">
    <source>
        <dbReference type="SAM" id="Phobius"/>
    </source>
</evidence>
<keyword evidence="3 7" id="KW-0812">Transmembrane</keyword>
<evidence type="ECO:0000256" key="1">
    <source>
        <dbReference type="ARBA" id="ARBA00004651"/>
    </source>
</evidence>
<keyword evidence="11" id="KW-1185">Reference proteome</keyword>
<dbReference type="SUPFAM" id="SSF55785">
    <property type="entry name" value="PYP-like sensor domain (PAS domain)"/>
    <property type="match status" value="1"/>
</dbReference>
<dbReference type="PANTHER" id="PTHR46663">
    <property type="entry name" value="DIGUANYLATE CYCLASE DGCT-RELATED"/>
    <property type="match status" value="1"/>
</dbReference>
<dbReference type="RefSeq" id="WP_254577228.1">
    <property type="nucleotide sequence ID" value="NZ_CP100595.1"/>
</dbReference>
<keyword evidence="2" id="KW-1003">Cell membrane</keyword>
<dbReference type="InterPro" id="IPR052163">
    <property type="entry name" value="DGC-Regulatory_Protein"/>
</dbReference>
<evidence type="ECO:0000259" key="8">
    <source>
        <dbReference type="PROSITE" id="PS50112"/>
    </source>
</evidence>
<dbReference type="NCBIfam" id="TIGR00254">
    <property type="entry name" value="GGDEF"/>
    <property type="match status" value="1"/>
</dbReference>
<comment type="subcellular location">
    <subcellularLocation>
        <location evidence="1">Cell membrane</location>
        <topology evidence="1">Multi-pass membrane protein</topology>
    </subcellularLocation>
</comment>
<dbReference type="EMBL" id="CP100595">
    <property type="protein sequence ID" value="UTJ07049.1"/>
    <property type="molecule type" value="Genomic_DNA"/>
</dbReference>
<feature type="domain" description="GGDEF" evidence="9">
    <location>
        <begin position="567"/>
        <end position="703"/>
    </location>
</feature>
<evidence type="ECO:0000256" key="5">
    <source>
        <dbReference type="ARBA" id="ARBA00023136"/>
    </source>
</evidence>
<dbReference type="PANTHER" id="PTHR46663:SF4">
    <property type="entry name" value="DIGUANYLATE CYCLASE DGCT-RELATED"/>
    <property type="match status" value="1"/>
</dbReference>
<dbReference type="NCBIfam" id="TIGR00229">
    <property type="entry name" value="sensory_box"/>
    <property type="match status" value="1"/>
</dbReference>
<dbReference type="PROSITE" id="PS50887">
    <property type="entry name" value="GGDEF"/>
    <property type="match status" value="1"/>
</dbReference>
<dbReference type="InterPro" id="IPR001610">
    <property type="entry name" value="PAC"/>
</dbReference>
<feature type="transmembrane region" description="Helical" evidence="7">
    <location>
        <begin position="12"/>
        <end position="31"/>
    </location>
</feature>
<proteinExistence type="predicted"/>
<protein>
    <submittedName>
        <fullName evidence="10">Cache domain-containing protein</fullName>
    </submittedName>
</protein>
<dbReference type="CDD" id="cd01949">
    <property type="entry name" value="GGDEF"/>
    <property type="match status" value="1"/>
</dbReference>
<dbReference type="CDD" id="cd00130">
    <property type="entry name" value="PAS"/>
    <property type="match status" value="1"/>
</dbReference>